<dbReference type="Gene3D" id="3.90.1150.10">
    <property type="entry name" value="Aspartate Aminotransferase, domain 1"/>
    <property type="match status" value="1"/>
</dbReference>
<dbReference type="Pfam" id="PF00155">
    <property type="entry name" value="Aminotran_1_2"/>
    <property type="match status" value="1"/>
</dbReference>
<sequence>LCIRYPYLMDSPDEVNLFRGWPNPALLPTDALAEASATVLASPTIRVPALMYGPDEGYQPLREHLAQWLTGFYQPRHPVSAERICITGGASQNLACILQVFTDPSYTRNVWMVAPTYFLACRIMDDAGFAGRLRAVPHDELGLDLAFLRQELVKAEEKARAERRLEPKYKLPRPWAKVYKHLIYATPTFSNPTTLTMSLSDREGLVRLAREFDALIVTDDVYDFLQWSPDPEKPLAQPDKAQIPRVVDVDRYLDGGPKDEWGNVISNGSFSKLIGPGARTGWAEGTEKLAYGLSQTGSSRSGGAPSQFSAAIIAQLFPTGFIQTYVDQVLRPKYAERYYRLMSAIREHLIPLGVTLPSTSPEVVGGYFVWIQLPPPLQADDIATVALQEYKVNVIAGNRFRVQGDPDTTRNSFDRGIRLCFAWDHEEKLAEGVRRLACAIRSALK</sequence>
<keyword evidence="3" id="KW-0808">Transferase</keyword>
<dbReference type="Gene3D" id="3.40.640.10">
    <property type="entry name" value="Type I PLP-dependent aspartate aminotransferase-like (Major domain)"/>
    <property type="match status" value="1"/>
</dbReference>
<proteinExistence type="predicted"/>
<dbReference type="PANTHER" id="PTHR42858">
    <property type="entry name" value="AMINOTRANSFERASE"/>
    <property type="match status" value="1"/>
</dbReference>
<dbReference type="InterPro" id="IPR015422">
    <property type="entry name" value="PyrdxlP-dep_Trfase_small"/>
</dbReference>
<dbReference type="SUPFAM" id="SSF53383">
    <property type="entry name" value="PLP-dependent transferases"/>
    <property type="match status" value="1"/>
</dbReference>
<feature type="non-terminal residue" evidence="3">
    <location>
        <position position="1"/>
    </location>
</feature>
<accession>A0A0L1J4C1</accession>
<dbReference type="GO" id="GO:0030170">
    <property type="term" value="F:pyridoxal phosphate binding"/>
    <property type="evidence" value="ECO:0007669"/>
    <property type="project" value="InterPro"/>
</dbReference>
<evidence type="ECO:0000259" key="2">
    <source>
        <dbReference type="Pfam" id="PF00155"/>
    </source>
</evidence>
<comment type="caution">
    <text evidence="3">The sequence shown here is derived from an EMBL/GenBank/DDBJ whole genome shotgun (WGS) entry which is preliminary data.</text>
</comment>
<evidence type="ECO:0000313" key="3">
    <source>
        <dbReference type="EMBL" id="KNG86510.1"/>
    </source>
</evidence>
<reference evidence="3 4" key="1">
    <citation type="submission" date="2014-06" db="EMBL/GenBank/DDBJ databases">
        <title>The Genome of the Aflatoxigenic Filamentous Fungus Aspergillus nomius.</title>
        <authorList>
            <person name="Moore M.G."/>
            <person name="Shannon B.M."/>
            <person name="Brian M.M."/>
        </authorList>
    </citation>
    <scope>NUCLEOTIDE SEQUENCE [LARGE SCALE GENOMIC DNA]</scope>
    <source>
        <strain evidence="3 4">NRRL 13137</strain>
    </source>
</reference>
<keyword evidence="4" id="KW-1185">Reference proteome</keyword>
<dbReference type="FunFam" id="3.40.640.10:FF:000080">
    <property type="entry name" value="Aminotransferase, putative"/>
    <property type="match status" value="1"/>
</dbReference>
<dbReference type="GO" id="GO:0047536">
    <property type="term" value="F:2-aminoadipate transaminase activity"/>
    <property type="evidence" value="ECO:0007669"/>
    <property type="project" value="TreeGrafter"/>
</dbReference>
<dbReference type="CDD" id="cd00609">
    <property type="entry name" value="AAT_like"/>
    <property type="match status" value="1"/>
</dbReference>
<dbReference type="PANTHER" id="PTHR42858:SF1">
    <property type="entry name" value="LD15494P"/>
    <property type="match status" value="1"/>
</dbReference>
<protein>
    <submittedName>
        <fullName evidence="3">Aminotransferase</fullName>
    </submittedName>
</protein>
<dbReference type="InterPro" id="IPR015424">
    <property type="entry name" value="PyrdxlP-dep_Trfase"/>
</dbReference>
<keyword evidence="3" id="KW-0032">Aminotransferase</keyword>
<dbReference type="InterPro" id="IPR015421">
    <property type="entry name" value="PyrdxlP-dep_Trfase_major"/>
</dbReference>
<dbReference type="InterPro" id="IPR004839">
    <property type="entry name" value="Aminotransferase_I/II_large"/>
</dbReference>
<dbReference type="RefSeq" id="XP_015407433.1">
    <property type="nucleotide sequence ID" value="XM_015550496.1"/>
</dbReference>
<dbReference type="OrthoDB" id="7042322at2759"/>
<dbReference type="Proteomes" id="UP000037505">
    <property type="component" value="Unassembled WGS sequence"/>
</dbReference>
<dbReference type="EMBL" id="JNOM01000112">
    <property type="protein sequence ID" value="KNG86510.1"/>
    <property type="molecule type" value="Genomic_DNA"/>
</dbReference>
<evidence type="ECO:0000256" key="1">
    <source>
        <dbReference type="SAM" id="Coils"/>
    </source>
</evidence>
<dbReference type="STRING" id="1509407.A0A0L1J4C1"/>
<name>A0A0L1J4C1_ASPN3</name>
<feature type="domain" description="Aminotransferase class I/classII large" evidence="2">
    <location>
        <begin position="51"/>
        <end position="436"/>
    </location>
</feature>
<organism evidence="3 4">
    <name type="scientific">Aspergillus nomiae NRRL (strain ATCC 15546 / NRRL 13137 / CBS 260.88 / M93)</name>
    <dbReference type="NCBI Taxonomy" id="1509407"/>
    <lineage>
        <taxon>Eukaryota</taxon>
        <taxon>Fungi</taxon>
        <taxon>Dikarya</taxon>
        <taxon>Ascomycota</taxon>
        <taxon>Pezizomycotina</taxon>
        <taxon>Eurotiomycetes</taxon>
        <taxon>Eurotiomycetidae</taxon>
        <taxon>Eurotiales</taxon>
        <taxon>Aspergillaceae</taxon>
        <taxon>Aspergillus</taxon>
        <taxon>Aspergillus subgen. Circumdati</taxon>
    </lineage>
</organism>
<feature type="coiled-coil region" evidence="1">
    <location>
        <begin position="138"/>
        <end position="165"/>
    </location>
</feature>
<dbReference type="AlphaFoldDB" id="A0A0L1J4C1"/>
<gene>
    <name evidence="3" type="ORF">ANOM_005239</name>
</gene>
<evidence type="ECO:0000313" key="4">
    <source>
        <dbReference type="Proteomes" id="UP000037505"/>
    </source>
</evidence>
<dbReference type="GeneID" id="26807043"/>
<keyword evidence="1" id="KW-0175">Coiled coil</keyword>